<dbReference type="GO" id="GO:0003735">
    <property type="term" value="F:structural constituent of ribosome"/>
    <property type="evidence" value="ECO:0007669"/>
    <property type="project" value="InterPro"/>
</dbReference>
<evidence type="ECO:0000256" key="6">
    <source>
        <dbReference type="ARBA" id="ARBA00037985"/>
    </source>
</evidence>
<dbReference type="InterPro" id="IPR010793">
    <property type="entry name" value="Ribosomal_mL37/mL65"/>
</dbReference>
<sequence length="356" mass="40025">MGRFTVPEAVQTLGLPVYDPNDADFPRKTTPDPVQINHPAFRKPTLQDHVLYNEKPSLVLDGTDAEPMSAGLAQAGALLNAKLPRRHDPVLFWVVHPRMHGTPRIARNNILLDNLFRYSSVALKAQLSNANPQLAQLFEDFRIDRDEPLSGILPNGCSSEQHGVKDLVVRSHPHLTIQSSKVFSPWASSEEVEATAKEIVPDIRPIDPTIDLKSDHIYNREAVLARSWIPLHVHSIMWSREQDQKYPWTKEQLAANAIAHCFGAAIAQATRYGEVVDGRLKRPIVTRAVQLVDGRLDLVAFQLNTVDLNNRNSVKNIAWIEHAQQLYKPGPVWENYEKVVDLNESAFVKFFATLLG</sequence>
<evidence type="ECO:0000256" key="3">
    <source>
        <dbReference type="ARBA" id="ARBA00022980"/>
    </source>
</evidence>
<name>A0A914WW33_9BILA</name>
<keyword evidence="5" id="KW-0687">Ribonucleoprotein</keyword>
<dbReference type="AlphaFoldDB" id="A0A914WW33"/>
<keyword evidence="3" id="KW-0689">Ribosomal protein</keyword>
<keyword evidence="2" id="KW-0809">Transit peptide</keyword>
<keyword evidence="4" id="KW-0496">Mitochondrion</keyword>
<dbReference type="GO" id="GO:0006412">
    <property type="term" value="P:translation"/>
    <property type="evidence" value="ECO:0007669"/>
    <property type="project" value="InterPro"/>
</dbReference>
<evidence type="ECO:0000313" key="10">
    <source>
        <dbReference type="WBParaSite" id="PSAMB.scaffold5067size12744.g25838.t1"/>
    </source>
</evidence>
<evidence type="ECO:0000256" key="1">
    <source>
        <dbReference type="ARBA" id="ARBA00004173"/>
    </source>
</evidence>
<evidence type="ECO:0000256" key="2">
    <source>
        <dbReference type="ARBA" id="ARBA00022946"/>
    </source>
</evidence>
<organism evidence="9 10">
    <name type="scientific">Plectus sambesii</name>
    <dbReference type="NCBI Taxonomy" id="2011161"/>
    <lineage>
        <taxon>Eukaryota</taxon>
        <taxon>Metazoa</taxon>
        <taxon>Ecdysozoa</taxon>
        <taxon>Nematoda</taxon>
        <taxon>Chromadorea</taxon>
        <taxon>Plectida</taxon>
        <taxon>Plectina</taxon>
        <taxon>Plectoidea</taxon>
        <taxon>Plectidae</taxon>
        <taxon>Plectus</taxon>
    </lineage>
</organism>
<dbReference type="Proteomes" id="UP000887566">
    <property type="component" value="Unplaced"/>
</dbReference>
<comment type="subcellular location">
    <subcellularLocation>
        <location evidence="1">Mitochondrion</location>
    </subcellularLocation>
</comment>
<dbReference type="GO" id="GO:0005840">
    <property type="term" value="C:ribosome"/>
    <property type="evidence" value="ECO:0007669"/>
    <property type="project" value="UniProtKB-KW"/>
</dbReference>
<dbReference type="PANTHER" id="PTHR15889">
    <property type="entry name" value="MITOCHONDRIAL RIBOSOMAL PROTEIN L37"/>
    <property type="match status" value="1"/>
</dbReference>
<accession>A0A914WW33</accession>
<evidence type="ECO:0000256" key="8">
    <source>
        <dbReference type="ARBA" id="ARBA00041617"/>
    </source>
</evidence>
<comment type="similarity">
    <text evidence="6">Belongs to the mitochondrion-specific ribosomal protein mL37 family.</text>
</comment>
<dbReference type="WBParaSite" id="PSAMB.scaffold5067size12744.g25838.t1">
    <property type="protein sequence ID" value="PSAMB.scaffold5067size12744.g25838.t1"/>
    <property type="gene ID" value="PSAMB.scaffold5067size12744.g25838"/>
</dbReference>
<keyword evidence="9" id="KW-1185">Reference proteome</keyword>
<proteinExistence type="inferred from homology"/>
<evidence type="ECO:0000256" key="7">
    <source>
        <dbReference type="ARBA" id="ARBA00039442"/>
    </source>
</evidence>
<evidence type="ECO:0000313" key="9">
    <source>
        <dbReference type="Proteomes" id="UP000887566"/>
    </source>
</evidence>
<evidence type="ECO:0000256" key="5">
    <source>
        <dbReference type="ARBA" id="ARBA00023274"/>
    </source>
</evidence>
<dbReference type="GO" id="GO:1990904">
    <property type="term" value="C:ribonucleoprotein complex"/>
    <property type="evidence" value="ECO:0007669"/>
    <property type="project" value="UniProtKB-KW"/>
</dbReference>
<reference evidence="10" key="1">
    <citation type="submission" date="2022-11" db="UniProtKB">
        <authorList>
            <consortium name="WormBaseParasite"/>
        </authorList>
    </citation>
    <scope>IDENTIFICATION</scope>
</reference>
<protein>
    <recommendedName>
        <fullName evidence="7">Large ribosomal subunit protein mL37</fullName>
    </recommendedName>
    <alternativeName>
        <fullName evidence="8">39S ribosomal protein L37, mitochondrial</fullName>
    </alternativeName>
</protein>
<dbReference type="InterPro" id="IPR052482">
    <property type="entry name" value="mtLSU_mL37"/>
</dbReference>
<dbReference type="Pfam" id="PF07147">
    <property type="entry name" value="PDCD9"/>
    <property type="match status" value="1"/>
</dbReference>
<evidence type="ECO:0000256" key="4">
    <source>
        <dbReference type="ARBA" id="ARBA00023128"/>
    </source>
</evidence>
<dbReference type="GO" id="GO:0005739">
    <property type="term" value="C:mitochondrion"/>
    <property type="evidence" value="ECO:0007669"/>
    <property type="project" value="UniProtKB-SubCell"/>
</dbReference>
<dbReference type="PANTHER" id="PTHR15889:SF2">
    <property type="entry name" value="LARGE RIBOSOMAL SUBUNIT PROTEIN ML37"/>
    <property type="match status" value="1"/>
</dbReference>